<feature type="binding site" evidence="18">
    <location>
        <position position="307"/>
    </location>
    <ligand>
        <name>Mg(2+)</name>
        <dbReference type="ChEBI" id="CHEBI:18420"/>
    </ligand>
</feature>
<dbReference type="PRINTS" id="PR00119">
    <property type="entry name" value="CATATPASE"/>
</dbReference>
<evidence type="ECO:0000256" key="15">
    <source>
        <dbReference type="ARBA" id="ARBA00049499"/>
    </source>
</evidence>
<evidence type="ECO:0000256" key="18">
    <source>
        <dbReference type="PIRSR" id="PIRSR606539-3"/>
    </source>
</evidence>
<evidence type="ECO:0000256" key="12">
    <source>
        <dbReference type="ARBA" id="ARBA00023136"/>
    </source>
</evidence>
<dbReference type="Gene3D" id="2.70.150.10">
    <property type="entry name" value="Calcium-transporting ATPase, cytoplasmic transduction domain A"/>
    <property type="match status" value="1"/>
</dbReference>
<keyword evidence="7 17" id="KW-0067">ATP-binding</keyword>
<evidence type="ECO:0000256" key="10">
    <source>
        <dbReference type="ARBA" id="ARBA00022989"/>
    </source>
</evidence>
<dbReference type="Gene3D" id="3.40.50.1000">
    <property type="entry name" value="HAD superfamily/HAD-like"/>
    <property type="match status" value="1"/>
</dbReference>
<protein>
    <recommendedName>
        <fullName evidence="19">Phospholipid-transporting ATPase</fullName>
        <ecNumber evidence="19">7.6.2.1</ecNumber>
    </recommendedName>
</protein>
<dbReference type="InterPro" id="IPR018303">
    <property type="entry name" value="ATPase_P-typ_P_site"/>
</dbReference>
<dbReference type="eggNOG" id="KOG0206">
    <property type="taxonomic scope" value="Eukaryota"/>
</dbReference>
<dbReference type="Pfam" id="PF13246">
    <property type="entry name" value="Cation_ATPase"/>
    <property type="match status" value="1"/>
</dbReference>
<keyword evidence="12 19" id="KW-0472">Membrane</keyword>
<evidence type="ECO:0000256" key="3">
    <source>
        <dbReference type="ARBA" id="ARBA00008109"/>
    </source>
</evidence>
<dbReference type="InterPro" id="IPR008250">
    <property type="entry name" value="ATPase_P-typ_transduc_dom_A_sf"/>
</dbReference>
<dbReference type="InterPro" id="IPR044492">
    <property type="entry name" value="P_typ_ATPase_HD_dom"/>
</dbReference>
<evidence type="ECO:0000256" key="17">
    <source>
        <dbReference type="PIRSR" id="PIRSR606539-2"/>
    </source>
</evidence>
<dbReference type="Proteomes" id="UP000008983">
    <property type="component" value="Unassembled WGS sequence"/>
</dbReference>
<dbReference type="GO" id="GO:0016887">
    <property type="term" value="F:ATP hydrolysis activity"/>
    <property type="evidence" value="ECO:0007669"/>
    <property type="project" value="InterPro"/>
</dbReference>
<dbReference type="PANTHER" id="PTHR24092:SF150">
    <property type="entry name" value="PHOSPHOLIPID-TRANSPORTING ATPASE"/>
    <property type="match status" value="1"/>
</dbReference>
<dbReference type="InterPro" id="IPR001757">
    <property type="entry name" value="P_typ_ATPase"/>
</dbReference>
<dbReference type="PROSITE" id="PS00154">
    <property type="entry name" value="ATPASE_E1_E2"/>
    <property type="match status" value="1"/>
</dbReference>
<dbReference type="InterPro" id="IPR006539">
    <property type="entry name" value="P-type_ATPase_IV"/>
</dbReference>
<evidence type="ECO:0000256" key="9">
    <source>
        <dbReference type="ARBA" id="ARBA00022967"/>
    </source>
</evidence>
<evidence type="ECO:0000256" key="4">
    <source>
        <dbReference type="ARBA" id="ARBA00022692"/>
    </source>
</evidence>
<dbReference type="GO" id="GO:0008554">
    <property type="term" value="F:P-type sodium transporter activity"/>
    <property type="evidence" value="ECO:0007669"/>
    <property type="project" value="UniProtKB-EC"/>
</dbReference>
<feature type="binding site" evidence="18">
    <location>
        <position position="700"/>
    </location>
    <ligand>
        <name>Mg(2+)</name>
        <dbReference type="ChEBI" id="CHEBI:18420"/>
    </ligand>
</feature>
<dbReference type="GO" id="GO:0045332">
    <property type="term" value="P:phospholipid translocation"/>
    <property type="evidence" value="ECO:0007669"/>
    <property type="project" value="TreeGrafter"/>
</dbReference>
<feature type="domain" description="P-type ATPase C-terminal" evidence="21">
    <location>
        <begin position="727"/>
        <end position="966"/>
    </location>
</feature>
<comment type="catalytic activity">
    <reaction evidence="15">
        <text>Na(+)(in) + ATP + H2O = Na(+)(out) + ADP + phosphate + H(+)</text>
        <dbReference type="Rhea" id="RHEA:14633"/>
        <dbReference type="ChEBI" id="CHEBI:15377"/>
        <dbReference type="ChEBI" id="CHEBI:15378"/>
        <dbReference type="ChEBI" id="CHEBI:29101"/>
        <dbReference type="ChEBI" id="CHEBI:30616"/>
        <dbReference type="ChEBI" id="CHEBI:43474"/>
        <dbReference type="ChEBI" id="CHEBI:456216"/>
        <dbReference type="EC" id="7.2.2.3"/>
    </reaction>
    <physiologicalReaction direction="left-to-right" evidence="15">
        <dbReference type="Rhea" id="RHEA:14634"/>
    </physiologicalReaction>
</comment>
<evidence type="ECO:0000256" key="13">
    <source>
        <dbReference type="ARBA" id="ARBA00023201"/>
    </source>
</evidence>
<keyword evidence="9 19" id="KW-1278">Translocase</keyword>
<dbReference type="GO" id="GO:0005886">
    <property type="term" value="C:plasma membrane"/>
    <property type="evidence" value="ECO:0007669"/>
    <property type="project" value="TreeGrafter"/>
</dbReference>
<dbReference type="SFLD" id="SFLDG00002">
    <property type="entry name" value="C1.7:_P-type_atpase_like"/>
    <property type="match status" value="1"/>
</dbReference>
<proteinExistence type="inferred from homology"/>
<feature type="binding site" evidence="18">
    <location>
        <position position="309"/>
    </location>
    <ligand>
        <name>Mg(2+)</name>
        <dbReference type="ChEBI" id="CHEBI:18420"/>
    </ligand>
</feature>
<reference evidence="22 23" key="1">
    <citation type="submission" date="2011-07" db="EMBL/GenBank/DDBJ databases">
        <authorList>
            <person name="Coyne R."/>
            <person name="Brami D."/>
            <person name="Johnson J."/>
            <person name="Hostetler J."/>
            <person name="Hannick L."/>
            <person name="Clark T."/>
            <person name="Cassidy-Hanley D."/>
            <person name="Inman J."/>
        </authorList>
    </citation>
    <scope>NUCLEOTIDE SEQUENCE [LARGE SCALE GENOMIC DNA]</scope>
    <source>
        <strain evidence="22 23">G5</strain>
    </source>
</reference>
<keyword evidence="13" id="KW-0813">Transport</keyword>
<dbReference type="GO" id="GO:0000287">
    <property type="term" value="F:magnesium ion binding"/>
    <property type="evidence" value="ECO:0007669"/>
    <property type="project" value="UniProtKB-UniRule"/>
</dbReference>
<dbReference type="SUPFAM" id="SSF81653">
    <property type="entry name" value="Calcium ATPase, transduction domain A"/>
    <property type="match status" value="1"/>
</dbReference>
<keyword evidence="4 19" id="KW-0812">Transmembrane</keyword>
<feature type="binding site" evidence="17">
    <location>
        <position position="566"/>
    </location>
    <ligand>
        <name>ATP</name>
        <dbReference type="ChEBI" id="CHEBI:30616"/>
    </ligand>
</feature>
<evidence type="ECO:0000259" key="21">
    <source>
        <dbReference type="Pfam" id="PF16212"/>
    </source>
</evidence>
<keyword evidence="10 19" id="KW-1133">Transmembrane helix</keyword>
<comment type="similarity">
    <text evidence="3 19">Belongs to the cation transport ATPase (P-type) (TC 3.A.3) family. Type IV subfamily.</text>
</comment>
<dbReference type="InParanoid" id="G0QR04"/>
<gene>
    <name evidence="22" type="ORF">IMG5_086690</name>
</gene>
<comment type="cofactor">
    <cofactor evidence="18">
        <name>Mg(2+)</name>
        <dbReference type="ChEBI" id="CHEBI:18420"/>
    </cofactor>
</comment>
<evidence type="ECO:0000256" key="11">
    <source>
        <dbReference type="ARBA" id="ARBA00023053"/>
    </source>
</evidence>
<dbReference type="SFLD" id="SFLDS00003">
    <property type="entry name" value="Haloacid_Dehalogenase"/>
    <property type="match status" value="1"/>
</dbReference>
<feature type="transmembrane region" description="Helical" evidence="19">
    <location>
        <begin position="905"/>
        <end position="925"/>
    </location>
</feature>
<evidence type="ECO:0000313" key="23">
    <source>
        <dbReference type="Proteomes" id="UP000008983"/>
    </source>
</evidence>
<dbReference type="SUPFAM" id="SSF81665">
    <property type="entry name" value="Calcium ATPase, transmembrane domain M"/>
    <property type="match status" value="1"/>
</dbReference>
<evidence type="ECO:0000256" key="16">
    <source>
        <dbReference type="PIRSR" id="PIRSR606539-1"/>
    </source>
</evidence>
<feature type="binding site" evidence="17">
    <location>
        <position position="673"/>
    </location>
    <ligand>
        <name>ATP</name>
        <dbReference type="ChEBI" id="CHEBI:30616"/>
    </ligand>
</feature>
<keyword evidence="5 18" id="KW-0479">Metal-binding</keyword>
<comment type="catalytic activity">
    <reaction evidence="14 19">
        <text>ATP + H2O + phospholipidSide 1 = ADP + phosphate + phospholipidSide 2.</text>
        <dbReference type="EC" id="7.6.2.1"/>
    </reaction>
</comment>
<feature type="transmembrane region" description="Helical" evidence="19">
    <location>
        <begin position="249"/>
        <end position="269"/>
    </location>
</feature>
<feature type="binding site" evidence="17">
    <location>
        <position position="453"/>
    </location>
    <ligand>
        <name>ATP</name>
        <dbReference type="ChEBI" id="CHEBI:30616"/>
    </ligand>
</feature>
<feature type="domain" description="P-type ATPase A" evidence="20">
    <location>
        <begin position="33"/>
        <end position="135"/>
    </location>
</feature>
<dbReference type="EC" id="7.6.2.1" evidence="19"/>
<dbReference type="FunFam" id="3.40.50.1000:FF:000001">
    <property type="entry name" value="Phospholipid-transporting ATPase IC"/>
    <property type="match status" value="1"/>
</dbReference>
<dbReference type="SUPFAM" id="SSF56784">
    <property type="entry name" value="HAD-like"/>
    <property type="match status" value="1"/>
</dbReference>
<keyword evidence="11" id="KW-0915">Sodium</keyword>
<feature type="binding site" evidence="17">
    <location>
        <position position="564"/>
    </location>
    <ligand>
        <name>ATP</name>
        <dbReference type="ChEBI" id="CHEBI:30616"/>
    </ligand>
</feature>
<feature type="binding site" evidence="17">
    <location>
        <position position="704"/>
    </location>
    <ligand>
        <name>ATP</name>
        <dbReference type="ChEBI" id="CHEBI:30616"/>
    </ligand>
</feature>
<dbReference type="GO" id="GO:0005524">
    <property type="term" value="F:ATP binding"/>
    <property type="evidence" value="ECO:0007669"/>
    <property type="project" value="UniProtKB-UniRule"/>
</dbReference>
<evidence type="ECO:0000256" key="1">
    <source>
        <dbReference type="ARBA" id="ARBA00004141"/>
    </source>
</evidence>
<feature type="binding site" evidence="17">
    <location>
        <position position="307"/>
    </location>
    <ligand>
        <name>ATP</name>
        <dbReference type="ChEBI" id="CHEBI:30616"/>
    </ligand>
</feature>
<feature type="binding site" evidence="17">
    <location>
        <position position="484"/>
    </location>
    <ligand>
        <name>ATP</name>
        <dbReference type="ChEBI" id="CHEBI:30616"/>
    </ligand>
</feature>
<dbReference type="SFLD" id="SFLDF00027">
    <property type="entry name" value="p-type_atpase"/>
    <property type="match status" value="1"/>
</dbReference>
<dbReference type="STRING" id="857967.G0QR04"/>
<dbReference type="GO" id="GO:0140326">
    <property type="term" value="F:ATPase-coupled intramembrane lipid transporter activity"/>
    <property type="evidence" value="ECO:0007669"/>
    <property type="project" value="UniProtKB-EC"/>
</dbReference>
<feature type="active site" description="4-aspartylphosphate intermediate" evidence="16">
    <location>
        <position position="307"/>
    </location>
</feature>
<feature type="binding site" evidence="17">
    <location>
        <position position="308"/>
    </location>
    <ligand>
        <name>ATP</name>
        <dbReference type="ChEBI" id="CHEBI:30616"/>
    </ligand>
</feature>
<feature type="binding site" evidence="17">
    <location>
        <position position="309"/>
    </location>
    <ligand>
        <name>ATP</name>
        <dbReference type="ChEBI" id="CHEBI:30616"/>
    </ligand>
</feature>
<feature type="transmembrane region" description="Helical" evidence="19">
    <location>
        <begin position="875"/>
        <end position="893"/>
    </location>
</feature>
<evidence type="ECO:0000256" key="2">
    <source>
        <dbReference type="ARBA" id="ARBA00004308"/>
    </source>
</evidence>
<feature type="binding site" evidence="17">
    <location>
        <position position="679"/>
    </location>
    <ligand>
        <name>ATP</name>
        <dbReference type="ChEBI" id="CHEBI:30616"/>
    </ligand>
</feature>
<feature type="binding site" evidence="18">
    <location>
        <position position="704"/>
    </location>
    <ligand>
        <name>Mg(2+)</name>
        <dbReference type="ChEBI" id="CHEBI:18420"/>
    </ligand>
</feature>
<comment type="subcellular location">
    <subcellularLocation>
        <location evidence="2">Endomembrane system</location>
    </subcellularLocation>
    <subcellularLocation>
        <location evidence="1 19">Membrane</location>
        <topology evidence="1 19">Multi-pass membrane protein</topology>
    </subcellularLocation>
</comment>
<sequence>MVVILVSMMKDYYEDLKRKKADHQENNKEINVVINSSGYTQLIKCQELKVGHIIKIHKDENIPADILVVDSYSNKKEVYIETKNLDGETNLKIKQVPDLFRNDKTILQGNQNKKYEIEYCVPNKYLEDFSGKIISNNVFNNDFLDSKNIVLRGCSLKMNDWIYGLVLYTGKDTKIQLNTCQSQPKFSSLEVMMNKFIIIIFIFQLIICFLSGIYASLWEHQNIKILGYMEINLKKQGFDFVDCLVRTGGWILIFTNFIPISLLVTLEVVKYIQGVNLEANQEDYKQCKVQSSNLNEELGQIKYIFSDKTGTLTQNVMKFRCICISDYSFGEVDAKQYGFSEEGFYDPLFNQQKNIDQNIMLSLKHLALCHNVVRNDDGEYNGPSPDEICLVGFAKSQGVEYINKNDNNVIKINVEGRIEEFNLLFLMEFNSDRKRMSVIVEKNDTQEIFVLSKGADNVMEKRLKHNFSHKTQASLQKYSEYGLRTLVLASKKISKNEFLAFVQETNQARGMQDRRDEFIEKAYDKMERNLDYLAVTGVEDELQVDVANTIQKVKEANINFWVLTGDKEETAISIGYSTKVIGDNCHSRIIQLSVLAKEAKQNGISSDSESIYIALNKGVQLCKEYKELKHQNEGIKITFVVKGDDLILIMNEKMQETLFLEIAKDSDTVIASRVSPNQKKQMVDLIRNAFPDVKTLAIGDGANDVNMINAAHVGIGIRGKEGAQAERSSNYAIPEFRYLGKLLFHFGRESYRKNSELVLYNFYKNMLLVLPQWWFGLASGFSGIPLYDPFIYQLYNTCFTALPIVVFAIEDQEHSIQKFLEYPSDYYGQGQLNKLFNYMRFLSQLLKGALDAFLIMFVCFGFLENVGNGENMWLFYFSATGMACFGAAIFVANQKIVSFSHSISAFQTFCLYGSYGFYVLCYFLQDKYFNFTDISGSFKALMGFSWWFYMVMGLLVVFCYIIDVFFYKYGDDQEIYTELREKQEIELQSVVKQSNYISQIQEQNNIYI</sequence>
<accession>G0QR04</accession>
<dbReference type="NCBIfam" id="TIGR01652">
    <property type="entry name" value="ATPase-Plipid"/>
    <property type="match status" value="1"/>
</dbReference>
<evidence type="ECO:0000259" key="20">
    <source>
        <dbReference type="Pfam" id="PF00122"/>
    </source>
</evidence>
<dbReference type="AlphaFoldDB" id="G0QR04"/>
<feature type="transmembrane region" description="Helical" evidence="19">
    <location>
        <begin position="945"/>
        <end position="966"/>
    </location>
</feature>
<dbReference type="InterPro" id="IPR032630">
    <property type="entry name" value="P_typ_ATPase_c"/>
</dbReference>
<evidence type="ECO:0000256" key="6">
    <source>
        <dbReference type="ARBA" id="ARBA00022741"/>
    </source>
</evidence>
<keyword evidence="6 17" id="KW-0547">Nucleotide-binding</keyword>
<dbReference type="InterPro" id="IPR023299">
    <property type="entry name" value="ATPase_P-typ_cyto_dom_N"/>
</dbReference>
<name>G0QR04_ICHMU</name>
<dbReference type="Pfam" id="PF16212">
    <property type="entry name" value="PhoLip_ATPase_C"/>
    <property type="match status" value="1"/>
</dbReference>
<dbReference type="GeneID" id="14908512"/>
<keyword evidence="13" id="KW-0739">Sodium transport</keyword>
<feature type="transmembrane region" description="Helical" evidence="19">
    <location>
        <begin position="196"/>
        <end position="217"/>
    </location>
</feature>
<dbReference type="SUPFAM" id="SSF81660">
    <property type="entry name" value="Metal cation-transporting ATPase, ATP-binding domain N"/>
    <property type="match status" value="1"/>
</dbReference>
<evidence type="ECO:0000256" key="7">
    <source>
        <dbReference type="ARBA" id="ARBA00022840"/>
    </source>
</evidence>
<dbReference type="OrthoDB" id="377733at2759"/>
<keyword evidence="22" id="KW-0378">Hydrolase</keyword>
<evidence type="ECO:0000256" key="5">
    <source>
        <dbReference type="ARBA" id="ARBA00022723"/>
    </source>
</evidence>
<dbReference type="OMA" id="NACAIRT"/>
<dbReference type="InterPro" id="IPR023298">
    <property type="entry name" value="ATPase_P-typ_TM_dom_sf"/>
</dbReference>
<keyword evidence="8 18" id="KW-0460">Magnesium</keyword>
<evidence type="ECO:0000256" key="14">
    <source>
        <dbReference type="ARBA" id="ARBA00034036"/>
    </source>
</evidence>
<evidence type="ECO:0000256" key="19">
    <source>
        <dbReference type="RuleBase" id="RU362033"/>
    </source>
</evidence>
<dbReference type="InterPro" id="IPR023214">
    <property type="entry name" value="HAD_sf"/>
</dbReference>
<feature type="binding site" evidence="17">
    <location>
        <position position="565"/>
    </location>
    <ligand>
        <name>ATP</name>
        <dbReference type="ChEBI" id="CHEBI:30616"/>
    </ligand>
</feature>
<feature type="binding site" evidence="17">
    <location>
        <position position="703"/>
    </location>
    <ligand>
        <name>ATP</name>
        <dbReference type="ChEBI" id="CHEBI:30616"/>
    </ligand>
</feature>
<feature type="binding site" evidence="17">
    <location>
        <position position="387"/>
    </location>
    <ligand>
        <name>ATP</name>
        <dbReference type="ChEBI" id="CHEBI:30616"/>
    </ligand>
</feature>
<dbReference type="NCBIfam" id="TIGR01494">
    <property type="entry name" value="ATPase_P-type"/>
    <property type="match status" value="1"/>
</dbReference>
<dbReference type="InterPro" id="IPR059000">
    <property type="entry name" value="ATPase_P-type_domA"/>
</dbReference>
<dbReference type="RefSeq" id="XP_004035835.1">
    <property type="nucleotide sequence ID" value="XM_004035787.1"/>
</dbReference>
<evidence type="ECO:0000256" key="8">
    <source>
        <dbReference type="ARBA" id="ARBA00022842"/>
    </source>
</evidence>
<dbReference type="EMBL" id="GL983704">
    <property type="protein sequence ID" value="EGR32349.1"/>
    <property type="molecule type" value="Genomic_DNA"/>
</dbReference>
<dbReference type="PANTHER" id="PTHR24092">
    <property type="entry name" value="PROBABLE PHOSPHOLIPID-TRANSPORTING ATPASE"/>
    <property type="match status" value="1"/>
</dbReference>
<feature type="binding site" evidence="17">
    <location>
        <position position="429"/>
    </location>
    <ligand>
        <name>ATP</name>
        <dbReference type="ChEBI" id="CHEBI:30616"/>
    </ligand>
</feature>
<feature type="transmembrane region" description="Helical" evidence="19">
    <location>
        <begin position="845"/>
        <end position="863"/>
    </location>
</feature>
<keyword evidence="23" id="KW-1185">Reference proteome</keyword>
<evidence type="ECO:0000313" key="22">
    <source>
        <dbReference type="EMBL" id="EGR32349.1"/>
    </source>
</evidence>
<organism evidence="22 23">
    <name type="scientific">Ichthyophthirius multifiliis</name>
    <name type="common">White spot disease agent</name>
    <name type="synonym">Ich</name>
    <dbReference type="NCBI Taxonomy" id="5932"/>
    <lineage>
        <taxon>Eukaryota</taxon>
        <taxon>Sar</taxon>
        <taxon>Alveolata</taxon>
        <taxon>Ciliophora</taxon>
        <taxon>Intramacronucleata</taxon>
        <taxon>Oligohymenophorea</taxon>
        <taxon>Hymenostomatida</taxon>
        <taxon>Ophryoglenina</taxon>
        <taxon>Ichthyophthirius</taxon>
    </lineage>
</organism>
<dbReference type="Pfam" id="PF00122">
    <property type="entry name" value="E1-E2_ATPase"/>
    <property type="match status" value="1"/>
</dbReference>
<dbReference type="InterPro" id="IPR036412">
    <property type="entry name" value="HAD-like_sf"/>
</dbReference>
<keyword evidence="13" id="KW-0406">Ion transport</keyword>
<dbReference type="Gene3D" id="3.40.1110.10">
    <property type="entry name" value="Calcium-transporting ATPase, cytoplasmic domain N"/>
    <property type="match status" value="1"/>
</dbReference>